<dbReference type="HOGENOM" id="CLU_018816_18_2_6"/>
<dbReference type="Gene3D" id="2.40.30.170">
    <property type="match status" value="1"/>
</dbReference>
<name>K4L0U6_SIMAS</name>
<keyword evidence="3" id="KW-0812">Transmembrane</keyword>
<comment type="similarity">
    <text evidence="1">Belongs to the membrane fusion protein (MFP) (TC 8.A.1) family.</text>
</comment>
<evidence type="ECO:0000256" key="2">
    <source>
        <dbReference type="SAM" id="Coils"/>
    </source>
</evidence>
<accession>K4L0U6</accession>
<dbReference type="PANTHER" id="PTHR30469:SF12">
    <property type="entry name" value="MULTIDRUG RESISTANCE PROTEIN MDTA"/>
    <property type="match status" value="1"/>
</dbReference>
<organism evidence="4 5">
    <name type="scientific">Simiduia agarivorans (strain DSM 21679 / JCM 13881 / BCRC 17597 / SA1)</name>
    <dbReference type="NCBI Taxonomy" id="1117647"/>
    <lineage>
        <taxon>Bacteria</taxon>
        <taxon>Pseudomonadati</taxon>
        <taxon>Pseudomonadota</taxon>
        <taxon>Gammaproteobacteria</taxon>
        <taxon>Cellvibrionales</taxon>
        <taxon>Cellvibrionaceae</taxon>
        <taxon>Simiduia</taxon>
    </lineage>
</organism>
<feature type="coiled-coil region" evidence="2">
    <location>
        <begin position="116"/>
        <end position="182"/>
    </location>
</feature>
<dbReference type="PANTHER" id="PTHR30469">
    <property type="entry name" value="MULTIDRUG RESISTANCE PROTEIN MDTA"/>
    <property type="match status" value="1"/>
</dbReference>
<dbReference type="Proteomes" id="UP000000466">
    <property type="component" value="Chromosome"/>
</dbReference>
<dbReference type="AlphaFoldDB" id="K4L0U6"/>
<evidence type="ECO:0000313" key="4">
    <source>
        <dbReference type="EMBL" id="AFU99782.1"/>
    </source>
</evidence>
<protein>
    <submittedName>
        <fullName evidence="4">Secretion protein HlyD</fullName>
    </submittedName>
</protein>
<keyword evidence="5" id="KW-1185">Reference proteome</keyword>
<dbReference type="STRING" id="1117647.M5M_13190"/>
<dbReference type="Gene3D" id="2.40.50.100">
    <property type="match status" value="1"/>
</dbReference>
<dbReference type="Gene3D" id="1.10.287.470">
    <property type="entry name" value="Helix hairpin bin"/>
    <property type="match status" value="1"/>
</dbReference>
<dbReference type="EMBL" id="CP003746">
    <property type="protein sequence ID" value="AFU99782.1"/>
    <property type="molecule type" value="Genomic_DNA"/>
</dbReference>
<keyword evidence="3" id="KW-0472">Membrane</keyword>
<dbReference type="InterPro" id="IPR006143">
    <property type="entry name" value="RND_pump_MFP"/>
</dbReference>
<feature type="transmembrane region" description="Helical" evidence="3">
    <location>
        <begin position="7"/>
        <end position="25"/>
    </location>
</feature>
<dbReference type="GO" id="GO:0015562">
    <property type="term" value="F:efflux transmembrane transporter activity"/>
    <property type="evidence" value="ECO:0007669"/>
    <property type="project" value="TreeGrafter"/>
</dbReference>
<sequence length="377" mass="40956">MIKKPPLWTLALLAGITVSVMLWWAKPTPRPMAAPAPKPLQVRTVAYTPEALALPAYSQGTLTPLREIDLVAQVGGEVRWVAPHFAAGGAFDAGTPLIQIEQADYRIAEIRARAQVEEARQLLATEKGRVRQAQREWRDLGNEEANALFLRKPQLAAAQAQLAAAEAALEQARLDLARTRVQAPFTGRIRETYVNLGQYLTPGNRIARLFDSQVAQVRLPLTDSQVALLDLPLGPVEGEGPAVTLTATVAGRPVQWRGSITRTEASLDEKTRLYHAVAEILASENPDKPMIMGLFVNARIEGRQQSGVAALPRGALYQTDQLWYRDAGGLAQRARADVLASDGQTVWVRADLPAGTQVVVARQGYLKPGLAIEGIAQ</sequence>
<reference evidence="4 5" key="1">
    <citation type="journal article" date="2013" name="Genome Announc.">
        <title>Complete genome sequence of Simiduia agarivorans SA1(T), a marine bacterium able to degrade a variety of polysaccharides.</title>
        <authorList>
            <person name="Lin S.Y."/>
            <person name="Shieh W.Y."/>
            <person name="Chen J.S."/>
            <person name="Tang S.L."/>
        </authorList>
    </citation>
    <scope>NUCLEOTIDE SEQUENCE [LARGE SCALE GENOMIC DNA]</scope>
    <source>
        <strain evidence="5">DSM 21679 / JCM 13881 / BCRC 17597 / SA1</strain>
    </source>
</reference>
<dbReference type="SUPFAM" id="SSF111369">
    <property type="entry name" value="HlyD-like secretion proteins"/>
    <property type="match status" value="1"/>
</dbReference>
<evidence type="ECO:0000256" key="3">
    <source>
        <dbReference type="SAM" id="Phobius"/>
    </source>
</evidence>
<keyword evidence="3" id="KW-1133">Transmembrane helix</keyword>
<dbReference type="NCBIfam" id="TIGR01730">
    <property type="entry name" value="RND_mfp"/>
    <property type="match status" value="1"/>
</dbReference>
<dbReference type="Gene3D" id="2.40.420.20">
    <property type="match status" value="1"/>
</dbReference>
<dbReference type="OrthoDB" id="5730196at2"/>
<keyword evidence="2" id="KW-0175">Coiled coil</keyword>
<proteinExistence type="inferred from homology"/>
<dbReference type="eggNOG" id="COG0845">
    <property type="taxonomic scope" value="Bacteria"/>
</dbReference>
<evidence type="ECO:0000313" key="5">
    <source>
        <dbReference type="Proteomes" id="UP000000466"/>
    </source>
</evidence>
<dbReference type="RefSeq" id="WP_015047945.1">
    <property type="nucleotide sequence ID" value="NC_018868.3"/>
</dbReference>
<evidence type="ECO:0000256" key="1">
    <source>
        <dbReference type="ARBA" id="ARBA00009477"/>
    </source>
</evidence>
<dbReference type="GO" id="GO:1990281">
    <property type="term" value="C:efflux pump complex"/>
    <property type="evidence" value="ECO:0007669"/>
    <property type="project" value="TreeGrafter"/>
</dbReference>
<dbReference type="KEGG" id="saga:M5M_13190"/>
<gene>
    <name evidence="4" type="ordered locus">M5M_13190</name>
</gene>